<name>A0A5D2FUW9_GOSDA</name>
<dbReference type="Proteomes" id="UP000323506">
    <property type="component" value="Chromosome A07"/>
</dbReference>
<gene>
    <name evidence="1" type="ORF">ES288_A07G125600v1</name>
</gene>
<protein>
    <submittedName>
        <fullName evidence="1">Uncharacterized protein</fullName>
    </submittedName>
</protein>
<evidence type="ECO:0000313" key="1">
    <source>
        <dbReference type="EMBL" id="TYH09794.1"/>
    </source>
</evidence>
<organism evidence="1 2">
    <name type="scientific">Gossypium darwinii</name>
    <name type="common">Darwin's cotton</name>
    <name type="synonym">Gossypium barbadense var. darwinii</name>
    <dbReference type="NCBI Taxonomy" id="34276"/>
    <lineage>
        <taxon>Eukaryota</taxon>
        <taxon>Viridiplantae</taxon>
        <taxon>Streptophyta</taxon>
        <taxon>Embryophyta</taxon>
        <taxon>Tracheophyta</taxon>
        <taxon>Spermatophyta</taxon>
        <taxon>Magnoliopsida</taxon>
        <taxon>eudicotyledons</taxon>
        <taxon>Gunneridae</taxon>
        <taxon>Pentapetalae</taxon>
        <taxon>rosids</taxon>
        <taxon>malvids</taxon>
        <taxon>Malvales</taxon>
        <taxon>Malvaceae</taxon>
        <taxon>Malvoideae</taxon>
        <taxon>Gossypium</taxon>
    </lineage>
</organism>
<evidence type="ECO:0000313" key="2">
    <source>
        <dbReference type="Proteomes" id="UP000323506"/>
    </source>
</evidence>
<dbReference type="EMBL" id="CM017694">
    <property type="protein sequence ID" value="TYH09794.1"/>
    <property type="molecule type" value="Genomic_DNA"/>
</dbReference>
<keyword evidence="2" id="KW-1185">Reference proteome</keyword>
<reference evidence="1 2" key="1">
    <citation type="submission" date="2019-06" db="EMBL/GenBank/DDBJ databases">
        <title>WGS assembly of Gossypium darwinii.</title>
        <authorList>
            <person name="Chen Z.J."/>
            <person name="Sreedasyam A."/>
            <person name="Ando A."/>
            <person name="Song Q."/>
            <person name="De L."/>
            <person name="Hulse-Kemp A."/>
            <person name="Ding M."/>
            <person name="Ye W."/>
            <person name="Kirkbride R."/>
            <person name="Jenkins J."/>
            <person name="Plott C."/>
            <person name="Lovell J."/>
            <person name="Lin Y.-M."/>
            <person name="Vaughn R."/>
            <person name="Liu B."/>
            <person name="Li W."/>
            <person name="Simpson S."/>
            <person name="Scheffler B."/>
            <person name="Saski C."/>
            <person name="Grover C."/>
            <person name="Hu G."/>
            <person name="Conover J."/>
            <person name="Carlson J."/>
            <person name="Shu S."/>
            <person name="Boston L."/>
            <person name="Williams M."/>
            <person name="Peterson D."/>
            <person name="Mcgee K."/>
            <person name="Jones D."/>
            <person name="Wendel J."/>
            <person name="Stelly D."/>
            <person name="Grimwood J."/>
            <person name="Schmutz J."/>
        </authorList>
    </citation>
    <scope>NUCLEOTIDE SEQUENCE [LARGE SCALE GENOMIC DNA]</scope>
    <source>
        <strain evidence="1">1808015.09</strain>
    </source>
</reference>
<sequence length="61" mass="7297">MFVLYARVGKIGNRGLLWSSSGFSVIWEFWRFVHKLFTSNLTTNYWQFICKYLMLLVVCPQ</sequence>
<proteinExistence type="predicted"/>
<accession>A0A5D2FUW9</accession>
<dbReference type="AlphaFoldDB" id="A0A5D2FUW9"/>